<evidence type="ECO:0000313" key="5">
    <source>
        <dbReference type="EMBL" id="KAG1908697.1"/>
    </source>
</evidence>
<name>A0AAD4HU93_9AGAM</name>
<dbReference type="RefSeq" id="XP_041234272.1">
    <property type="nucleotide sequence ID" value="XM_041371040.1"/>
</dbReference>
<keyword evidence="2 4" id="KW-1133">Transmembrane helix</keyword>
<dbReference type="GO" id="GO:0006890">
    <property type="term" value="P:retrograde vesicle-mediated transport, Golgi to endoplasmic reticulum"/>
    <property type="evidence" value="ECO:0007669"/>
    <property type="project" value="TreeGrafter"/>
</dbReference>
<comment type="caution">
    <text evidence="5">The sequence shown here is derived from an EMBL/GenBank/DDBJ whole genome shotgun (WGS) entry which is preliminary data.</text>
</comment>
<reference evidence="5" key="1">
    <citation type="journal article" date="2020" name="New Phytol.">
        <title>Comparative genomics reveals dynamic genome evolution in host specialist ectomycorrhizal fungi.</title>
        <authorList>
            <person name="Lofgren L.A."/>
            <person name="Nguyen N.H."/>
            <person name="Vilgalys R."/>
            <person name="Ruytinx J."/>
            <person name="Liao H.L."/>
            <person name="Branco S."/>
            <person name="Kuo A."/>
            <person name="LaButti K."/>
            <person name="Lipzen A."/>
            <person name="Andreopoulos W."/>
            <person name="Pangilinan J."/>
            <person name="Riley R."/>
            <person name="Hundley H."/>
            <person name="Na H."/>
            <person name="Barry K."/>
            <person name="Grigoriev I.V."/>
            <person name="Stajich J.E."/>
            <person name="Kennedy P.G."/>
        </authorList>
    </citation>
    <scope>NUCLEOTIDE SEQUENCE</scope>
    <source>
        <strain evidence="5">FC203</strain>
    </source>
</reference>
<dbReference type="AlphaFoldDB" id="A0AAD4HU93"/>
<evidence type="ECO:0000313" key="6">
    <source>
        <dbReference type="Proteomes" id="UP001195769"/>
    </source>
</evidence>
<dbReference type="GeneID" id="64665338"/>
<organism evidence="5 6">
    <name type="scientific">Suillus fuscotomentosus</name>
    <dbReference type="NCBI Taxonomy" id="1912939"/>
    <lineage>
        <taxon>Eukaryota</taxon>
        <taxon>Fungi</taxon>
        <taxon>Dikarya</taxon>
        <taxon>Basidiomycota</taxon>
        <taxon>Agaricomycotina</taxon>
        <taxon>Agaricomycetes</taxon>
        <taxon>Agaricomycetidae</taxon>
        <taxon>Boletales</taxon>
        <taxon>Suillineae</taxon>
        <taxon>Suillaceae</taxon>
        <taxon>Suillus</taxon>
    </lineage>
</organism>
<accession>A0AAD4HU93</accession>
<dbReference type="InterPro" id="IPR028143">
    <property type="entry name" value="Get2/sif1"/>
</dbReference>
<keyword evidence="6" id="KW-1185">Reference proteome</keyword>
<gene>
    <name evidence="5" type="ORF">F5891DRAFT_24154</name>
</gene>
<evidence type="ECO:0000256" key="3">
    <source>
        <dbReference type="ARBA" id="ARBA00023136"/>
    </source>
</evidence>
<dbReference type="PANTHER" id="PTHR28263">
    <property type="entry name" value="GOLGI TO ER TRAFFIC PROTEIN 2"/>
    <property type="match status" value="1"/>
</dbReference>
<evidence type="ECO:0000256" key="4">
    <source>
        <dbReference type="SAM" id="Phobius"/>
    </source>
</evidence>
<keyword evidence="3 4" id="KW-0472">Membrane</keyword>
<feature type="transmembrane region" description="Helical" evidence="4">
    <location>
        <begin position="219"/>
        <end position="237"/>
    </location>
</feature>
<evidence type="ECO:0000256" key="2">
    <source>
        <dbReference type="ARBA" id="ARBA00022989"/>
    </source>
</evidence>
<proteinExistence type="predicted"/>
<evidence type="ECO:0000256" key="1">
    <source>
        <dbReference type="ARBA" id="ARBA00022692"/>
    </source>
</evidence>
<feature type="transmembrane region" description="Helical" evidence="4">
    <location>
        <begin position="166"/>
        <end position="185"/>
    </location>
</feature>
<dbReference type="PANTHER" id="PTHR28263:SF1">
    <property type="entry name" value="GOLGI TO ER TRAFFIC PROTEIN 2"/>
    <property type="match status" value="1"/>
</dbReference>
<dbReference type="EMBL" id="JABBWK010000001">
    <property type="protein sequence ID" value="KAG1908697.1"/>
    <property type="molecule type" value="Genomic_DNA"/>
</dbReference>
<dbReference type="Proteomes" id="UP001195769">
    <property type="component" value="Unassembled WGS sequence"/>
</dbReference>
<sequence>MSATARAEARRKAILGRGTDRLSKLTTTARGEDAPAYLNAGIPPRATAASFVGEAPSMPSPPYMPPPRSFGDAGVSGAGPDPSVWSEEHQRQFLQALMSGAANSPQFPQPQISAAASNGTTTPPSGDPFVNIMNSLQQMDPSRGGATGKIPAPPAPAKPLSTMQKFTPLLHILCTWLILAFFVLVKEPQILVERSGGFSESVWKRWAELAWRSSSIEGWGVQFVPFMWAFMTVQVVLHSIRISTGNNQVQPPVLLALALPHLPPPFPSIITNGLRYIRMGGAILDDLSADCIWNRDGCVDRWMVRWMIDSCKFRQYDEFRIILG</sequence>
<protein>
    <submittedName>
        <fullName evidence="5">Uncharacterized protein</fullName>
    </submittedName>
</protein>
<keyword evidence="1 4" id="KW-0812">Transmembrane</keyword>